<evidence type="ECO:0000256" key="1">
    <source>
        <dbReference type="ARBA" id="ARBA00006271"/>
    </source>
</evidence>
<reference evidence="3 4" key="1">
    <citation type="submission" date="2019-12" db="EMBL/GenBank/DDBJ databases">
        <authorList>
            <person name="Floudas D."/>
            <person name="Bentzer J."/>
            <person name="Ahren D."/>
            <person name="Johansson T."/>
            <person name="Persson P."/>
            <person name="Tunlid A."/>
        </authorList>
    </citation>
    <scope>NUCLEOTIDE SEQUENCE [LARGE SCALE GENOMIC DNA]</scope>
    <source>
        <strain evidence="3 4">CBS 102.39</strain>
    </source>
</reference>
<dbReference type="SUPFAM" id="SSF48334">
    <property type="entry name" value="DNA repair protein MutS, domain III"/>
    <property type="match status" value="1"/>
</dbReference>
<dbReference type="SUPFAM" id="SSF52540">
    <property type="entry name" value="P-loop containing nucleoside triphosphate hydrolases"/>
    <property type="match status" value="1"/>
</dbReference>
<dbReference type="GO" id="GO:0005634">
    <property type="term" value="C:nucleus"/>
    <property type="evidence" value="ECO:0007669"/>
    <property type="project" value="TreeGrafter"/>
</dbReference>
<keyword evidence="4" id="KW-1185">Reference proteome</keyword>
<organism evidence="3 4">
    <name type="scientific">Agrocybe pediades</name>
    <dbReference type="NCBI Taxonomy" id="84607"/>
    <lineage>
        <taxon>Eukaryota</taxon>
        <taxon>Fungi</taxon>
        <taxon>Dikarya</taxon>
        <taxon>Basidiomycota</taxon>
        <taxon>Agaricomycotina</taxon>
        <taxon>Agaricomycetes</taxon>
        <taxon>Agaricomycetidae</taxon>
        <taxon>Agaricales</taxon>
        <taxon>Agaricineae</taxon>
        <taxon>Strophariaceae</taxon>
        <taxon>Agrocybe</taxon>
    </lineage>
</organism>
<dbReference type="GO" id="GO:0030983">
    <property type="term" value="F:mismatched DNA binding"/>
    <property type="evidence" value="ECO:0007669"/>
    <property type="project" value="InterPro"/>
</dbReference>
<dbReference type="GO" id="GO:0140664">
    <property type="term" value="F:ATP-dependent DNA damage sensor activity"/>
    <property type="evidence" value="ECO:0007669"/>
    <property type="project" value="InterPro"/>
</dbReference>
<evidence type="ECO:0000313" key="3">
    <source>
        <dbReference type="EMBL" id="KAF4617915.1"/>
    </source>
</evidence>
<sequence>MHDMDTHIGDLHSTIVDRELEIIQELLETVLVSQPSISAACDVCAELDCLLSFAEASRIFEYRRPQMVEENIIDIVQGRHPLHERVVDTFVANDARLIGGAGIGVDPDFPDSDEWNSVLLCTGANACGKMLFEMTKGPSQSVYLKQTDCADTDHGSVFTRVSTRESVSKVIGTFSLDWEHGDLLDVMIYMLGVNCPKVLIATHFHDLFNEDLLDPQAVPVSFRHMQVMFTSSTGAELESSALHNTHAGRDTSPTSVSRDEDMNSVRVGPTEKITVAEGLSLESHAAKCAEIFGVPTRIVKRAQYVTNLLSTHKLNLLLDEGMTEAERLELEDAEAVCRRFLAWDLKADAEQELGEGYVKRKLGEVLGRVESEED</sequence>
<accession>A0A8H4QUU7</accession>
<dbReference type="GO" id="GO:0005524">
    <property type="term" value="F:ATP binding"/>
    <property type="evidence" value="ECO:0007669"/>
    <property type="project" value="InterPro"/>
</dbReference>
<comment type="similarity">
    <text evidence="1">Belongs to the DNA mismatch repair MutS family.</text>
</comment>
<name>A0A8H4QUU7_9AGAR</name>
<gene>
    <name evidence="3" type="ORF">D9613_005905</name>
</gene>
<dbReference type="PANTHER" id="PTHR11361:SF20">
    <property type="entry name" value="MUTS PROTEIN HOMOLOG 5"/>
    <property type="match status" value="1"/>
</dbReference>
<evidence type="ECO:0000256" key="2">
    <source>
        <dbReference type="SAM" id="MobiDB-lite"/>
    </source>
</evidence>
<dbReference type="AlphaFoldDB" id="A0A8H4QUU7"/>
<proteinExistence type="inferred from homology"/>
<dbReference type="InterPro" id="IPR027417">
    <property type="entry name" value="P-loop_NTPase"/>
</dbReference>
<evidence type="ECO:0008006" key="5">
    <source>
        <dbReference type="Google" id="ProtNLM"/>
    </source>
</evidence>
<dbReference type="Gene3D" id="3.40.50.300">
    <property type="entry name" value="P-loop containing nucleotide triphosphate hydrolases"/>
    <property type="match status" value="2"/>
</dbReference>
<evidence type="ECO:0000313" key="4">
    <source>
        <dbReference type="Proteomes" id="UP000521872"/>
    </source>
</evidence>
<dbReference type="GO" id="GO:0051026">
    <property type="term" value="P:chiasma assembly"/>
    <property type="evidence" value="ECO:0007669"/>
    <property type="project" value="TreeGrafter"/>
</dbReference>
<dbReference type="PANTHER" id="PTHR11361">
    <property type="entry name" value="DNA MISMATCH REPAIR PROTEIN MUTS FAMILY MEMBER"/>
    <property type="match status" value="1"/>
</dbReference>
<dbReference type="InterPro" id="IPR045076">
    <property type="entry name" value="MutS"/>
</dbReference>
<dbReference type="InterPro" id="IPR036187">
    <property type="entry name" value="DNA_mismatch_repair_MutS_sf"/>
</dbReference>
<comment type="caution">
    <text evidence="3">The sequence shown here is derived from an EMBL/GenBank/DDBJ whole genome shotgun (WGS) entry which is preliminary data.</text>
</comment>
<dbReference type="EMBL" id="JAACJL010000030">
    <property type="protein sequence ID" value="KAF4617915.1"/>
    <property type="molecule type" value="Genomic_DNA"/>
</dbReference>
<dbReference type="GO" id="GO:0006298">
    <property type="term" value="P:mismatch repair"/>
    <property type="evidence" value="ECO:0007669"/>
    <property type="project" value="InterPro"/>
</dbReference>
<feature type="region of interest" description="Disordered" evidence="2">
    <location>
        <begin position="242"/>
        <end position="262"/>
    </location>
</feature>
<dbReference type="Proteomes" id="UP000521872">
    <property type="component" value="Unassembled WGS sequence"/>
</dbReference>
<protein>
    <recommendedName>
        <fullName evidence="5">DNA mismatch repair proteins mutS family domain-containing protein</fullName>
    </recommendedName>
</protein>